<keyword evidence="3" id="KW-0472">Membrane</keyword>
<reference evidence="6 7" key="1">
    <citation type="submission" date="2024-03" db="EMBL/GenBank/DDBJ databases">
        <title>Aureococcus anophagefferens CCMP1851 and Kratosvirus quantuckense: Draft genome of a second virus-susceptible host strain in the model system.</title>
        <authorList>
            <person name="Chase E."/>
            <person name="Truchon A.R."/>
            <person name="Schepens W."/>
            <person name="Wilhelm S.W."/>
        </authorList>
    </citation>
    <scope>NUCLEOTIDE SEQUENCE [LARGE SCALE GENOMIC DNA]</scope>
    <source>
        <strain evidence="6 7">CCMP1851</strain>
    </source>
</reference>
<proteinExistence type="inferred from homology"/>
<feature type="compositionally biased region" description="Polar residues" evidence="5">
    <location>
        <begin position="240"/>
        <end position="253"/>
    </location>
</feature>
<sequence>MMRAGLKSFASRRSFATSLTGSKDLQMVNITLRVLSKPNTSELAWIYKRLGRDYGDRVLPSIAIQNNPGFVKLRKIDTAKEIAGTVARSQGKVYLNADSLLINILGNEQLGEDNAGEKTRLHMRALLLVAALHSALAVFHNPLVDQANRGHFGKEREALRQIEQVLNTYGRGARARASHQAPAPRAAAERERARQGPAQGARPHAAPPRREDAQEGREPPGQRAEDEEEGAGFFKKPKKGNTNGHGFTSFTPI</sequence>
<dbReference type="Proteomes" id="UP001363151">
    <property type="component" value="Unassembled WGS sequence"/>
</dbReference>
<dbReference type="PANTHER" id="PTHR23222:SF1">
    <property type="entry name" value="PROHIBITIN-2"/>
    <property type="match status" value="1"/>
</dbReference>
<keyword evidence="7" id="KW-1185">Reference proteome</keyword>
<accession>A0ABR1FTI9</accession>
<organism evidence="6 7">
    <name type="scientific">Aureococcus anophagefferens</name>
    <name type="common">Harmful bloom alga</name>
    <dbReference type="NCBI Taxonomy" id="44056"/>
    <lineage>
        <taxon>Eukaryota</taxon>
        <taxon>Sar</taxon>
        <taxon>Stramenopiles</taxon>
        <taxon>Ochrophyta</taxon>
        <taxon>Pelagophyceae</taxon>
        <taxon>Pelagomonadales</taxon>
        <taxon>Pelagomonadaceae</taxon>
        <taxon>Aureococcus</taxon>
    </lineage>
</organism>
<gene>
    <name evidence="6" type="primary">PHB2</name>
    <name evidence="6" type="ORF">SO694_00022472</name>
</gene>
<feature type="region of interest" description="Disordered" evidence="5">
    <location>
        <begin position="171"/>
        <end position="253"/>
    </location>
</feature>
<evidence type="ECO:0000256" key="3">
    <source>
        <dbReference type="ARBA" id="ARBA00023136"/>
    </source>
</evidence>
<keyword evidence="4" id="KW-0999">Mitochondrion inner membrane</keyword>
<evidence type="ECO:0000256" key="1">
    <source>
        <dbReference type="ARBA" id="ARBA00004370"/>
    </source>
</evidence>
<dbReference type="PRINTS" id="PR00679">
    <property type="entry name" value="PROHIBITIN"/>
</dbReference>
<comment type="caution">
    <text evidence="6">The sequence shown here is derived from an EMBL/GenBank/DDBJ whole genome shotgun (WGS) entry which is preliminary data.</text>
</comment>
<protein>
    <recommendedName>
        <fullName evidence="4">Prohibitin</fullName>
    </recommendedName>
</protein>
<evidence type="ECO:0000256" key="5">
    <source>
        <dbReference type="SAM" id="MobiDB-lite"/>
    </source>
</evidence>
<evidence type="ECO:0000313" key="6">
    <source>
        <dbReference type="EMBL" id="KAK7237904.1"/>
    </source>
</evidence>
<evidence type="ECO:0000313" key="7">
    <source>
        <dbReference type="Proteomes" id="UP001363151"/>
    </source>
</evidence>
<evidence type="ECO:0000256" key="4">
    <source>
        <dbReference type="RuleBase" id="RU366048"/>
    </source>
</evidence>
<keyword evidence="4" id="KW-0496">Mitochondrion</keyword>
<evidence type="ECO:0000256" key="2">
    <source>
        <dbReference type="ARBA" id="ARBA00009658"/>
    </source>
</evidence>
<dbReference type="InterPro" id="IPR000163">
    <property type="entry name" value="Prohibitin"/>
</dbReference>
<name>A0ABR1FTI9_AURAN</name>
<dbReference type="EMBL" id="JBBJCI010000231">
    <property type="protein sequence ID" value="KAK7237904.1"/>
    <property type="molecule type" value="Genomic_DNA"/>
</dbReference>
<dbReference type="PANTHER" id="PTHR23222">
    <property type="entry name" value="PROHIBITIN"/>
    <property type="match status" value="1"/>
</dbReference>
<feature type="compositionally biased region" description="Basic and acidic residues" evidence="5">
    <location>
        <begin position="208"/>
        <end position="224"/>
    </location>
</feature>
<comment type="similarity">
    <text evidence="2 4">Belongs to the prohibitin family.</text>
</comment>
<comment type="subcellular location">
    <subcellularLocation>
        <location evidence="1">Membrane</location>
    </subcellularLocation>
    <subcellularLocation>
        <location evidence="4">Mitochondrion inner membrane</location>
    </subcellularLocation>
</comment>